<dbReference type="OMA" id="EDCTWQR"/>
<evidence type="ECO:0000256" key="2">
    <source>
        <dbReference type="ARBA" id="ARBA00022679"/>
    </source>
</evidence>
<evidence type="ECO:0000313" key="8">
    <source>
        <dbReference type="EMBL" id="CBN75787.1"/>
    </source>
</evidence>
<dbReference type="STRING" id="2880.D8LGP5"/>
<dbReference type="InterPro" id="IPR033749">
    <property type="entry name" value="Polyprenyl_synt_CS"/>
</dbReference>
<dbReference type="Proteomes" id="UP000002630">
    <property type="component" value="Linkage Group LG04"/>
</dbReference>
<dbReference type="PANTHER" id="PTHR11525:SF0">
    <property type="entry name" value="FARNESYL PYROPHOSPHATE SYNTHASE"/>
    <property type="match status" value="1"/>
</dbReference>
<keyword evidence="9" id="KW-1185">Reference proteome</keyword>
<dbReference type="EC" id="2.5.1.10" evidence="8"/>
<dbReference type="CDD" id="cd00685">
    <property type="entry name" value="Trans_IPPS_HT"/>
    <property type="match status" value="1"/>
</dbReference>
<dbReference type="FunFam" id="1.10.600.10:FF:000021">
    <property type="entry name" value="Farnesyl pyrophosphate synthase"/>
    <property type="match status" value="1"/>
</dbReference>
<evidence type="ECO:0000256" key="4">
    <source>
        <dbReference type="ARBA" id="ARBA00022842"/>
    </source>
</evidence>
<keyword evidence="7" id="KW-0812">Transmembrane</keyword>
<dbReference type="GO" id="GO:0004337">
    <property type="term" value="F:(2E,6E)-farnesyl diphosphate synthase activity"/>
    <property type="evidence" value="ECO:0007669"/>
    <property type="project" value="UniProtKB-EC"/>
</dbReference>
<dbReference type="eggNOG" id="KOG0711">
    <property type="taxonomic scope" value="Eukaryota"/>
</dbReference>
<comment type="similarity">
    <text evidence="6">Belongs to the FPP/GGPP synthase family.</text>
</comment>
<dbReference type="Gene3D" id="1.10.600.10">
    <property type="entry name" value="Farnesyl Diphosphate Synthase"/>
    <property type="match status" value="1"/>
</dbReference>
<dbReference type="InterPro" id="IPR000092">
    <property type="entry name" value="Polyprenyl_synt"/>
</dbReference>
<dbReference type="GO" id="GO:0045337">
    <property type="term" value="P:farnesyl diphosphate biosynthetic process"/>
    <property type="evidence" value="ECO:0007669"/>
    <property type="project" value="TreeGrafter"/>
</dbReference>
<dbReference type="AlphaFoldDB" id="D8LGP5"/>
<evidence type="ECO:0000256" key="5">
    <source>
        <dbReference type="ARBA" id="ARBA00033740"/>
    </source>
</evidence>
<sequence>MESDGDFPQEEFLPKGPGATDEPFADQASEILDQAWPVILVVGAMMAVQWGVTLYFGAATASGQVLPIYLTLAAGGAAYFLYQEENIGKAWECFCEFDELAKYAFAVLAVAFSYALARVSPGSSKGSSGASSSSGQGLAVEDSALVVYPRELPGDPKKSFEAMHKFLVEELVADVADNYEGIPAQLDWIQENLEYNTKGGKMNRGMGVVDVLRAFAEANGRELRHEEVCRGSILGWCVEWLQAFFLVADDVMDRSLTRRGQPCWYKVPKVQEIAINDSFILEAHVFKMLKRHFAHENYYLQLVELFHDVTYRTEMGQLLDLTSQPMDAPSDLTRFTPVRYRMIVRYKTAYYTFYLPCAIGMIYAGVKDPASYRLARDICCRIGEFFQIQDDYLDCFGDPEVIGKVGTDIQDNKCSWLVVQALERASKAQKAVLIQNYAIDEEAKIERVKELYRELKLEKVYAKYEEDTHKQIKELIAKVEDIPHAVFHQFIDKIYKRSK</sequence>
<comment type="cofactor">
    <cofactor evidence="1">
        <name>Mg(2+)</name>
        <dbReference type="ChEBI" id="CHEBI:18420"/>
    </cofactor>
</comment>
<dbReference type="GO" id="GO:0005737">
    <property type="term" value="C:cytoplasm"/>
    <property type="evidence" value="ECO:0007669"/>
    <property type="project" value="TreeGrafter"/>
</dbReference>
<dbReference type="Pfam" id="PF00348">
    <property type="entry name" value="polyprenyl_synt"/>
    <property type="match status" value="1"/>
</dbReference>
<feature type="transmembrane region" description="Helical" evidence="7">
    <location>
        <begin position="35"/>
        <end position="58"/>
    </location>
</feature>
<proteinExistence type="inferred from homology"/>
<accession>D8LGP5</accession>
<dbReference type="FunCoup" id="D8LGP5">
    <property type="interactions" value="344"/>
</dbReference>
<dbReference type="InParanoid" id="D8LGP5"/>
<dbReference type="SFLD" id="SFLDS00005">
    <property type="entry name" value="Isoprenoid_Synthase_Type_I"/>
    <property type="match status" value="1"/>
</dbReference>
<dbReference type="GO" id="GO:0042811">
    <property type="term" value="P:pheromone biosynthetic process"/>
    <property type="evidence" value="ECO:0007669"/>
    <property type="project" value="UniProtKB-ARBA"/>
</dbReference>
<reference evidence="8 9" key="1">
    <citation type="journal article" date="2010" name="Nature">
        <title>The Ectocarpus genome and the independent evolution of multicellularity in brown algae.</title>
        <authorList>
            <person name="Cock J.M."/>
            <person name="Sterck L."/>
            <person name="Rouze P."/>
            <person name="Scornet D."/>
            <person name="Allen A.E."/>
            <person name="Amoutzias G."/>
            <person name="Anthouard V."/>
            <person name="Artiguenave F."/>
            <person name="Aury J.M."/>
            <person name="Badger J.H."/>
            <person name="Beszteri B."/>
            <person name="Billiau K."/>
            <person name="Bonnet E."/>
            <person name="Bothwell J.H."/>
            <person name="Bowler C."/>
            <person name="Boyen C."/>
            <person name="Brownlee C."/>
            <person name="Carrano C.J."/>
            <person name="Charrier B."/>
            <person name="Cho G.Y."/>
            <person name="Coelho S.M."/>
            <person name="Collen J."/>
            <person name="Corre E."/>
            <person name="Da Silva C."/>
            <person name="Delage L."/>
            <person name="Delaroque N."/>
            <person name="Dittami S.M."/>
            <person name="Doulbeau S."/>
            <person name="Elias M."/>
            <person name="Farnham G."/>
            <person name="Gachon C.M."/>
            <person name="Gschloessl B."/>
            <person name="Heesch S."/>
            <person name="Jabbari K."/>
            <person name="Jubin C."/>
            <person name="Kawai H."/>
            <person name="Kimura K."/>
            <person name="Kloareg B."/>
            <person name="Kupper F.C."/>
            <person name="Lang D."/>
            <person name="Le Bail A."/>
            <person name="Leblanc C."/>
            <person name="Lerouge P."/>
            <person name="Lohr M."/>
            <person name="Lopez P.J."/>
            <person name="Martens C."/>
            <person name="Maumus F."/>
            <person name="Michel G."/>
            <person name="Miranda-Saavedra D."/>
            <person name="Morales J."/>
            <person name="Moreau H."/>
            <person name="Motomura T."/>
            <person name="Nagasato C."/>
            <person name="Napoli C.A."/>
            <person name="Nelson D.R."/>
            <person name="Nyvall-Collen P."/>
            <person name="Peters A.F."/>
            <person name="Pommier C."/>
            <person name="Potin P."/>
            <person name="Poulain J."/>
            <person name="Quesneville H."/>
            <person name="Read B."/>
            <person name="Rensing S.A."/>
            <person name="Ritter A."/>
            <person name="Rousvoal S."/>
            <person name="Samanta M."/>
            <person name="Samson G."/>
            <person name="Schroeder D.C."/>
            <person name="Segurens B."/>
            <person name="Strittmatter M."/>
            <person name="Tonon T."/>
            <person name="Tregear J.W."/>
            <person name="Valentin K."/>
            <person name="von Dassow P."/>
            <person name="Yamagishi T."/>
            <person name="Van de Peer Y."/>
            <person name="Wincker P."/>
        </authorList>
    </citation>
    <scope>NUCLEOTIDE SEQUENCE [LARGE SCALE GENOMIC DNA]</scope>
    <source>
        <strain evidence="9">Ec32 / CCAP1310/4</strain>
    </source>
</reference>
<keyword evidence="2 6" id="KW-0808">Transferase</keyword>
<dbReference type="GO" id="GO:0046872">
    <property type="term" value="F:metal ion binding"/>
    <property type="evidence" value="ECO:0007669"/>
    <property type="project" value="UniProtKB-KW"/>
</dbReference>
<evidence type="ECO:0000256" key="6">
    <source>
        <dbReference type="RuleBase" id="RU004466"/>
    </source>
</evidence>
<dbReference type="GO" id="GO:0004161">
    <property type="term" value="F:dimethylallyltranstransferase activity"/>
    <property type="evidence" value="ECO:0007669"/>
    <property type="project" value="TreeGrafter"/>
</dbReference>
<dbReference type="PROSITE" id="PS00444">
    <property type="entry name" value="POLYPRENYL_SYNTHASE_2"/>
    <property type="match status" value="1"/>
</dbReference>
<feature type="transmembrane region" description="Helical" evidence="7">
    <location>
        <begin position="65"/>
        <end position="82"/>
    </location>
</feature>
<dbReference type="InterPro" id="IPR039702">
    <property type="entry name" value="FPS1-like"/>
</dbReference>
<dbReference type="PROSITE" id="PS00723">
    <property type="entry name" value="POLYPRENYL_SYNTHASE_1"/>
    <property type="match status" value="1"/>
</dbReference>
<dbReference type="InterPro" id="IPR008949">
    <property type="entry name" value="Isoprenoid_synthase_dom_sf"/>
</dbReference>
<comment type="pathway">
    <text evidence="5">Pheromone biosynthesis.</text>
</comment>
<keyword evidence="7" id="KW-1133">Transmembrane helix</keyword>
<evidence type="ECO:0000313" key="9">
    <source>
        <dbReference type="Proteomes" id="UP000002630"/>
    </source>
</evidence>
<evidence type="ECO:0000256" key="1">
    <source>
        <dbReference type="ARBA" id="ARBA00001946"/>
    </source>
</evidence>
<name>D8LGP5_ECTSI</name>
<dbReference type="SFLD" id="SFLDG01017">
    <property type="entry name" value="Polyprenyl_Transferase_Like"/>
    <property type="match status" value="1"/>
</dbReference>
<protein>
    <submittedName>
        <fullName evidence="8">Farnesyl pyrophosphate synthase</fullName>
        <ecNumber evidence="8">2.5.1.10</ecNumber>
    </submittedName>
</protein>
<keyword evidence="7" id="KW-0472">Membrane</keyword>
<dbReference type="OrthoDB" id="10257492at2759"/>
<dbReference type="EMBL" id="FN649729">
    <property type="protein sequence ID" value="CBN75787.1"/>
    <property type="molecule type" value="Genomic_DNA"/>
</dbReference>
<evidence type="ECO:0000256" key="7">
    <source>
        <dbReference type="SAM" id="Phobius"/>
    </source>
</evidence>
<keyword evidence="4" id="KW-0460">Magnesium</keyword>
<dbReference type="PANTHER" id="PTHR11525">
    <property type="entry name" value="FARNESYL-PYROPHOSPHATE SYNTHETASE"/>
    <property type="match status" value="1"/>
</dbReference>
<dbReference type="EMBL" id="FN648244">
    <property type="protein sequence ID" value="CBN75787.1"/>
    <property type="molecule type" value="Genomic_DNA"/>
</dbReference>
<keyword evidence="3" id="KW-0479">Metal-binding</keyword>
<gene>
    <name evidence="8" type="primary">FPPS</name>
    <name evidence="8" type="ORF">Esi_0174_0068</name>
</gene>
<dbReference type="SUPFAM" id="SSF48576">
    <property type="entry name" value="Terpenoid synthases"/>
    <property type="match status" value="1"/>
</dbReference>
<evidence type="ECO:0000256" key="3">
    <source>
        <dbReference type="ARBA" id="ARBA00022723"/>
    </source>
</evidence>
<organism evidence="8 9">
    <name type="scientific">Ectocarpus siliculosus</name>
    <name type="common">Brown alga</name>
    <name type="synonym">Conferva siliculosa</name>
    <dbReference type="NCBI Taxonomy" id="2880"/>
    <lineage>
        <taxon>Eukaryota</taxon>
        <taxon>Sar</taxon>
        <taxon>Stramenopiles</taxon>
        <taxon>Ochrophyta</taxon>
        <taxon>PX clade</taxon>
        <taxon>Phaeophyceae</taxon>
        <taxon>Ectocarpales</taxon>
        <taxon>Ectocarpaceae</taxon>
        <taxon>Ectocarpus</taxon>
    </lineage>
</organism>